<keyword evidence="2" id="KW-1185">Reference proteome</keyword>
<evidence type="ECO:0000313" key="2">
    <source>
        <dbReference type="Proteomes" id="UP001374535"/>
    </source>
</evidence>
<evidence type="ECO:0000313" key="1">
    <source>
        <dbReference type="EMBL" id="WVZ14570.1"/>
    </source>
</evidence>
<protein>
    <submittedName>
        <fullName evidence="1">Uncharacterized protein</fullName>
    </submittedName>
</protein>
<gene>
    <name evidence="1" type="ORF">V8G54_012136</name>
</gene>
<dbReference type="AlphaFoldDB" id="A0AAQ3NRP4"/>
<accession>A0AAQ3NRP4</accession>
<dbReference type="Proteomes" id="UP001374535">
    <property type="component" value="Chromosome 4"/>
</dbReference>
<sequence length="131" mass="14462">SFFLPSQTRRPHLLAVPYKQTLVSVTPSHASTFFLVFHVMGPLDSELNGQAKPVSILYIGRHRFLFSGHIMLSLSTNDATLTLPSLQTSLPKLSLHFDPSTVYKTSALSLNPPSSHLREIVFMLMVASVPS</sequence>
<reference evidence="1 2" key="1">
    <citation type="journal article" date="2023" name="Life. Sci Alliance">
        <title>Evolutionary insights into 3D genome organization and epigenetic landscape of Vigna mungo.</title>
        <authorList>
            <person name="Junaid A."/>
            <person name="Singh B."/>
            <person name="Bhatia S."/>
        </authorList>
    </citation>
    <scope>NUCLEOTIDE SEQUENCE [LARGE SCALE GENOMIC DNA]</scope>
    <source>
        <strain evidence="1">Urdbean</strain>
    </source>
</reference>
<organism evidence="1 2">
    <name type="scientific">Vigna mungo</name>
    <name type="common">Black gram</name>
    <name type="synonym">Phaseolus mungo</name>
    <dbReference type="NCBI Taxonomy" id="3915"/>
    <lineage>
        <taxon>Eukaryota</taxon>
        <taxon>Viridiplantae</taxon>
        <taxon>Streptophyta</taxon>
        <taxon>Embryophyta</taxon>
        <taxon>Tracheophyta</taxon>
        <taxon>Spermatophyta</taxon>
        <taxon>Magnoliopsida</taxon>
        <taxon>eudicotyledons</taxon>
        <taxon>Gunneridae</taxon>
        <taxon>Pentapetalae</taxon>
        <taxon>rosids</taxon>
        <taxon>fabids</taxon>
        <taxon>Fabales</taxon>
        <taxon>Fabaceae</taxon>
        <taxon>Papilionoideae</taxon>
        <taxon>50 kb inversion clade</taxon>
        <taxon>NPAAA clade</taxon>
        <taxon>indigoferoid/millettioid clade</taxon>
        <taxon>Phaseoleae</taxon>
        <taxon>Vigna</taxon>
    </lineage>
</organism>
<dbReference type="EMBL" id="CP144697">
    <property type="protein sequence ID" value="WVZ14570.1"/>
    <property type="molecule type" value="Genomic_DNA"/>
</dbReference>
<proteinExistence type="predicted"/>
<name>A0AAQ3NRP4_VIGMU</name>
<feature type="non-terminal residue" evidence="1">
    <location>
        <position position="1"/>
    </location>
</feature>